<dbReference type="GO" id="GO:0005737">
    <property type="term" value="C:cytoplasm"/>
    <property type="evidence" value="ECO:0007669"/>
    <property type="project" value="TreeGrafter"/>
</dbReference>
<dbReference type="GO" id="GO:0004029">
    <property type="term" value="F:aldehyde dehydrogenase (NAD+) activity"/>
    <property type="evidence" value="ECO:0007669"/>
    <property type="project" value="TreeGrafter"/>
</dbReference>
<dbReference type="EMBL" id="VIVK01000003">
    <property type="protein sequence ID" value="TWD73465.1"/>
    <property type="molecule type" value="Genomic_DNA"/>
</dbReference>
<dbReference type="InterPro" id="IPR051783">
    <property type="entry name" value="NAD(P)-dependent_oxidoreduct"/>
</dbReference>
<dbReference type="PANTHER" id="PTHR48079">
    <property type="entry name" value="PROTEIN YEEZ"/>
    <property type="match status" value="1"/>
</dbReference>
<evidence type="ECO:0000259" key="1">
    <source>
        <dbReference type="Pfam" id="PF01370"/>
    </source>
</evidence>
<evidence type="ECO:0000313" key="3">
    <source>
        <dbReference type="Proteomes" id="UP000318380"/>
    </source>
</evidence>
<feature type="domain" description="NAD-dependent epimerase/dehydratase" evidence="1">
    <location>
        <begin position="3"/>
        <end position="213"/>
    </location>
</feature>
<dbReference type="Pfam" id="PF01370">
    <property type="entry name" value="Epimerase"/>
    <property type="match status" value="1"/>
</dbReference>
<name>A0A561B3M2_9ACTN</name>
<dbReference type="Gene3D" id="3.40.50.720">
    <property type="entry name" value="NAD(P)-binding Rossmann-like Domain"/>
    <property type="match status" value="1"/>
</dbReference>
<proteinExistence type="predicted"/>
<dbReference type="SUPFAM" id="SSF51735">
    <property type="entry name" value="NAD(P)-binding Rossmann-fold domains"/>
    <property type="match status" value="1"/>
</dbReference>
<dbReference type="AlphaFoldDB" id="A0A561B3M2"/>
<protein>
    <submittedName>
        <fullName evidence="2">Nucleoside-diphosphate-sugar epimerase</fullName>
    </submittedName>
</protein>
<comment type="caution">
    <text evidence="2">The sequence shown here is derived from an EMBL/GenBank/DDBJ whole genome shotgun (WGS) entry which is preliminary data.</text>
</comment>
<reference evidence="2 3" key="1">
    <citation type="submission" date="2019-06" db="EMBL/GenBank/DDBJ databases">
        <title>Sequencing the genomes of 1000 actinobacteria strains.</title>
        <authorList>
            <person name="Klenk H.-P."/>
        </authorList>
    </citation>
    <scope>NUCLEOTIDE SEQUENCE [LARGE SCALE GENOMIC DNA]</scope>
    <source>
        <strain evidence="2 3">DSM 24683</strain>
    </source>
</reference>
<accession>A0A561B3M2</accession>
<dbReference type="InterPro" id="IPR001509">
    <property type="entry name" value="Epimerase_deHydtase"/>
</dbReference>
<dbReference type="InterPro" id="IPR036291">
    <property type="entry name" value="NAD(P)-bd_dom_sf"/>
</dbReference>
<dbReference type="Proteomes" id="UP000318380">
    <property type="component" value="Unassembled WGS sequence"/>
</dbReference>
<sequence>MRVFVTGASGHLGSAVVPDLLANGHAVIGLARSDAAAARLTAAGAEVLRGDLADLDRLRAGAEASDGVVHLAFRHDAMQSGDLAGAAESDLAALRAIGDALAGTDKPLVGTSGTGLLGQAGLDRTGTEADTLPGGYRIDAENYVIDLAGKGIRSSVVRLPIVHSDLDLTGFPRSLVGFAREHGVAAYIDAGTNRWPAVHTLDAAALYRLALESAPPATRLHAVAEEGVEFRRIAEAIAHGTGVPTRSVTAQEAPRYLGFLAHFVALDHPASSTRTQALLNWTPTHPTFLEDLATPHYFTVTS</sequence>
<organism evidence="2 3">
    <name type="scientific">Kribbella amoyensis</name>
    <dbReference type="NCBI Taxonomy" id="996641"/>
    <lineage>
        <taxon>Bacteria</taxon>
        <taxon>Bacillati</taxon>
        <taxon>Actinomycetota</taxon>
        <taxon>Actinomycetes</taxon>
        <taxon>Propionibacteriales</taxon>
        <taxon>Kribbellaceae</taxon>
        <taxon>Kribbella</taxon>
    </lineage>
</organism>
<dbReference type="PANTHER" id="PTHR48079:SF6">
    <property type="entry name" value="NAD(P)-BINDING DOMAIN-CONTAINING PROTEIN-RELATED"/>
    <property type="match status" value="1"/>
</dbReference>
<dbReference type="OrthoDB" id="9787292at2"/>
<dbReference type="RefSeq" id="WP_145814639.1">
    <property type="nucleotide sequence ID" value="NZ_VIVK01000003.1"/>
</dbReference>
<keyword evidence="3" id="KW-1185">Reference proteome</keyword>
<dbReference type="CDD" id="cd05262">
    <property type="entry name" value="SDR_a7"/>
    <property type="match status" value="1"/>
</dbReference>
<gene>
    <name evidence="2" type="ORF">FB561_7356</name>
</gene>
<evidence type="ECO:0000313" key="2">
    <source>
        <dbReference type="EMBL" id="TWD73465.1"/>
    </source>
</evidence>